<dbReference type="STRING" id="135651.G0N5L2"/>
<keyword evidence="3 6" id="KW-0812">Transmembrane</keyword>
<evidence type="ECO:0000313" key="7">
    <source>
        <dbReference type="EMBL" id="EGT53318.1"/>
    </source>
</evidence>
<keyword evidence="8" id="KW-1185">Reference proteome</keyword>
<evidence type="ECO:0000256" key="2">
    <source>
        <dbReference type="ARBA" id="ARBA00010970"/>
    </source>
</evidence>
<keyword evidence="5 6" id="KW-0472">Membrane</keyword>
<sequence>MGVVRVIVTDFLHGVSDSLTGILFIRRLLEEDAKEPVVEPPKRREKTVLELRREQKGIFRRPPAPPKKKDSFAKKLSQIYGMNLLFLVVWQIFIRILAFVFGFFDRAELGYTIGSFLCWPIFLASRIIQALWFSDISGACMRALNQEPQIHESMGKMLNEMLLSLVHQTFFLFQGILSQHLPIPLITPIIVFIHMALLNSMYCFDYFFDSYNFFLNRRRYYFETKWPYFIGFGTPLALACSMVNDTFINSVIFALLFPLFIISSYKANWARKYDEPVPYIAHCRIAAMFTKLTADGFKKLTTLTPPAPIKVEQKSS</sequence>
<dbReference type="AlphaFoldDB" id="G0N5L2"/>
<evidence type="ECO:0000256" key="1">
    <source>
        <dbReference type="ARBA" id="ARBA00004141"/>
    </source>
</evidence>
<dbReference type="GO" id="GO:0016020">
    <property type="term" value="C:membrane"/>
    <property type="evidence" value="ECO:0007669"/>
    <property type="project" value="UniProtKB-SubCell"/>
</dbReference>
<dbReference type="GO" id="GO:0005783">
    <property type="term" value="C:endoplasmic reticulum"/>
    <property type="evidence" value="ECO:0007669"/>
    <property type="project" value="EnsemblMetazoa"/>
</dbReference>
<evidence type="ECO:0000256" key="4">
    <source>
        <dbReference type="ARBA" id="ARBA00022989"/>
    </source>
</evidence>
<name>G0N5L2_CAEBE</name>
<dbReference type="Pfam" id="PF07264">
    <property type="entry name" value="EI24"/>
    <property type="match status" value="1"/>
</dbReference>
<dbReference type="GO" id="GO:0016236">
    <property type="term" value="P:macroautophagy"/>
    <property type="evidence" value="ECO:0007669"/>
    <property type="project" value="EnsemblMetazoa"/>
</dbReference>
<evidence type="ECO:0000256" key="6">
    <source>
        <dbReference type="SAM" id="Phobius"/>
    </source>
</evidence>
<reference evidence="8" key="1">
    <citation type="submission" date="2011-07" db="EMBL/GenBank/DDBJ databases">
        <authorList>
            <consortium name="Caenorhabditis brenneri Sequencing and Analysis Consortium"/>
            <person name="Wilson R.K."/>
        </authorList>
    </citation>
    <scope>NUCLEOTIDE SEQUENCE [LARGE SCALE GENOMIC DNA]</scope>
    <source>
        <strain evidence="8">PB2801</strain>
    </source>
</reference>
<dbReference type="FunCoup" id="G0N5L2">
    <property type="interactions" value="2101"/>
</dbReference>
<gene>
    <name evidence="7" type="primary">Cbn-epg-4</name>
    <name evidence="7" type="ORF">CAEBREN_12023</name>
</gene>
<dbReference type="InterPro" id="IPR059112">
    <property type="entry name" value="CysZ/EI24"/>
</dbReference>
<feature type="transmembrane region" description="Helical" evidence="6">
    <location>
        <begin position="183"/>
        <end position="205"/>
    </location>
</feature>
<protein>
    <submittedName>
        <fullName evidence="7">CBN-EPG-4 protein</fullName>
    </submittedName>
</protein>
<feature type="transmembrane region" description="Helical" evidence="6">
    <location>
        <begin position="84"/>
        <end position="104"/>
    </location>
</feature>
<proteinExistence type="inferred from homology"/>
<evidence type="ECO:0000256" key="5">
    <source>
        <dbReference type="ARBA" id="ARBA00023136"/>
    </source>
</evidence>
<dbReference type="eggNOG" id="KOG3966">
    <property type="taxonomic scope" value="Eukaryota"/>
</dbReference>
<dbReference type="GO" id="GO:1902902">
    <property type="term" value="P:negative regulation of autophagosome assembly"/>
    <property type="evidence" value="ECO:0007669"/>
    <property type="project" value="EnsemblMetazoa"/>
</dbReference>
<feature type="transmembrane region" description="Helical" evidence="6">
    <location>
        <begin position="110"/>
        <end position="136"/>
    </location>
</feature>
<comment type="similarity">
    <text evidence="2">Belongs to the EI24 family.</text>
</comment>
<accession>G0N5L2</accession>
<dbReference type="OMA" id="TVMQQRR"/>
<comment type="subcellular location">
    <subcellularLocation>
        <location evidence="1">Membrane</location>
        <topology evidence="1">Multi-pass membrane protein</topology>
    </subcellularLocation>
</comment>
<evidence type="ECO:0000256" key="3">
    <source>
        <dbReference type="ARBA" id="ARBA00022692"/>
    </source>
</evidence>
<dbReference type="PANTHER" id="PTHR21389:SF0">
    <property type="entry name" value="ETOPOSIDE-INDUCED PROTEIN 2.4 HOMOLOG"/>
    <property type="match status" value="1"/>
</dbReference>
<organism evidence="8">
    <name type="scientific">Caenorhabditis brenneri</name>
    <name type="common">Nematode worm</name>
    <dbReference type="NCBI Taxonomy" id="135651"/>
    <lineage>
        <taxon>Eukaryota</taxon>
        <taxon>Metazoa</taxon>
        <taxon>Ecdysozoa</taxon>
        <taxon>Nematoda</taxon>
        <taxon>Chromadorea</taxon>
        <taxon>Rhabditida</taxon>
        <taxon>Rhabditina</taxon>
        <taxon>Rhabditomorpha</taxon>
        <taxon>Rhabditoidea</taxon>
        <taxon>Rhabditidae</taxon>
        <taxon>Peloderinae</taxon>
        <taxon>Caenorhabditis</taxon>
    </lineage>
</organism>
<dbReference type="EMBL" id="GL379840">
    <property type="protein sequence ID" value="EGT53318.1"/>
    <property type="molecule type" value="Genomic_DNA"/>
</dbReference>
<dbReference type="Proteomes" id="UP000008068">
    <property type="component" value="Unassembled WGS sequence"/>
</dbReference>
<keyword evidence="4 6" id="KW-1133">Transmembrane helix</keyword>
<dbReference type="HOGENOM" id="CLU_883479_0_0_1"/>
<dbReference type="InParanoid" id="G0N5L2"/>
<feature type="transmembrane region" description="Helical" evidence="6">
    <location>
        <begin position="250"/>
        <end position="267"/>
    </location>
</feature>
<dbReference type="OrthoDB" id="266518at2759"/>
<dbReference type="PANTHER" id="PTHR21389">
    <property type="entry name" value="P53 INDUCED PROTEIN"/>
    <property type="match status" value="1"/>
</dbReference>
<evidence type="ECO:0000313" key="8">
    <source>
        <dbReference type="Proteomes" id="UP000008068"/>
    </source>
</evidence>